<proteinExistence type="predicted"/>
<gene>
    <name evidence="2" type="ORF">CBY09_08335</name>
</gene>
<evidence type="ECO:0000313" key="3">
    <source>
        <dbReference type="Proteomes" id="UP000215441"/>
    </source>
</evidence>
<dbReference type="RefSeq" id="WP_094288384.1">
    <property type="nucleotide sequence ID" value="NZ_JAMXHW010000003.1"/>
</dbReference>
<dbReference type="EMBL" id="NOIG01000005">
    <property type="protein sequence ID" value="OYD50729.1"/>
    <property type="molecule type" value="Genomic_DNA"/>
</dbReference>
<protein>
    <submittedName>
        <fullName evidence="2">Uncharacterized protein</fullName>
    </submittedName>
</protein>
<organism evidence="2 3">
    <name type="scientific">Acidovorax kalamii</name>
    <dbReference type="NCBI Taxonomy" id="2004485"/>
    <lineage>
        <taxon>Bacteria</taxon>
        <taxon>Pseudomonadati</taxon>
        <taxon>Pseudomonadota</taxon>
        <taxon>Betaproteobacteria</taxon>
        <taxon>Burkholderiales</taxon>
        <taxon>Comamonadaceae</taxon>
        <taxon>Acidovorax</taxon>
    </lineage>
</organism>
<accession>A0A235ENX5</accession>
<evidence type="ECO:0000313" key="2">
    <source>
        <dbReference type="EMBL" id="OYD50729.1"/>
    </source>
</evidence>
<dbReference type="OrthoDB" id="8611695at2"/>
<reference evidence="2 3" key="1">
    <citation type="submission" date="2017-07" db="EMBL/GenBank/DDBJ databases">
        <title>Acidovorax KNDSW TSA 6 genome sequence and assembly.</title>
        <authorList>
            <person name="Mayilraj S."/>
        </authorList>
    </citation>
    <scope>NUCLEOTIDE SEQUENCE [LARGE SCALE GENOMIC DNA]</scope>
    <source>
        <strain evidence="2 3">KNDSW-TSA6</strain>
    </source>
</reference>
<name>A0A235ENX5_9BURK</name>
<dbReference type="Proteomes" id="UP000215441">
    <property type="component" value="Unassembled WGS sequence"/>
</dbReference>
<keyword evidence="3" id="KW-1185">Reference proteome</keyword>
<evidence type="ECO:0000256" key="1">
    <source>
        <dbReference type="SAM" id="MobiDB-lite"/>
    </source>
</evidence>
<sequence length="117" mass="13075">MLYTYAATALVALAVGFGSGWKTQGWRWDAADKQRIEQEAKERQKQLERAHASSGAFEEKRTTNETKHRTVTVMLEKIVERPVYLQQCMDLDGLRLINAQISGDPNPGKSGLKLPGS</sequence>
<comment type="caution">
    <text evidence="2">The sequence shown here is derived from an EMBL/GenBank/DDBJ whole genome shotgun (WGS) entry which is preliminary data.</text>
</comment>
<dbReference type="AlphaFoldDB" id="A0A235ENX5"/>
<feature type="region of interest" description="Disordered" evidence="1">
    <location>
        <begin position="37"/>
        <end position="65"/>
    </location>
</feature>